<sequence length="123" mass="13007">MTLMVRPNHPRARGRITARHAGGVLVLVCLLWTVLSAVNPTAGFGPLDAARADHTRAAGEDRQEACALIVGPAKTYCLRTTAAPPATATAPPVPAREANAWLLVPPAVGLFTLPLLRRRTGRC</sequence>
<keyword evidence="3" id="KW-1185">Reference proteome</keyword>
<proteinExistence type="predicted"/>
<keyword evidence="1" id="KW-1133">Transmembrane helix</keyword>
<gene>
    <name evidence="2" type="ORF">ACH4F9_42695</name>
</gene>
<comment type="caution">
    <text evidence="2">The sequence shown here is derived from an EMBL/GenBank/DDBJ whole genome shotgun (WGS) entry which is preliminary data.</text>
</comment>
<dbReference type="RefSeq" id="WP_397718758.1">
    <property type="nucleotide sequence ID" value="NZ_JBIRGN010000014.1"/>
</dbReference>
<keyword evidence="1" id="KW-0472">Membrane</keyword>
<feature type="transmembrane region" description="Helical" evidence="1">
    <location>
        <begin position="98"/>
        <end position="116"/>
    </location>
</feature>
<protein>
    <recommendedName>
        <fullName evidence="4">Secreted protein</fullName>
    </recommendedName>
</protein>
<evidence type="ECO:0000256" key="1">
    <source>
        <dbReference type="SAM" id="Phobius"/>
    </source>
</evidence>
<evidence type="ECO:0008006" key="4">
    <source>
        <dbReference type="Google" id="ProtNLM"/>
    </source>
</evidence>
<evidence type="ECO:0000313" key="2">
    <source>
        <dbReference type="EMBL" id="MFH8551707.1"/>
    </source>
</evidence>
<dbReference type="Proteomes" id="UP001610818">
    <property type="component" value="Unassembled WGS sequence"/>
</dbReference>
<dbReference type="EMBL" id="JBIRGQ010000014">
    <property type="protein sequence ID" value="MFH8551707.1"/>
    <property type="molecule type" value="Genomic_DNA"/>
</dbReference>
<keyword evidence="1" id="KW-0812">Transmembrane</keyword>
<reference evidence="2 3" key="1">
    <citation type="submission" date="2024-10" db="EMBL/GenBank/DDBJ databases">
        <title>The Natural Products Discovery Center: Release of the First 8490 Sequenced Strains for Exploring Actinobacteria Biosynthetic Diversity.</title>
        <authorList>
            <person name="Kalkreuter E."/>
            <person name="Kautsar S.A."/>
            <person name="Yang D."/>
            <person name="Bader C.D."/>
            <person name="Teijaro C.N."/>
            <person name="Fluegel L."/>
            <person name="Davis C.M."/>
            <person name="Simpson J.R."/>
            <person name="Lauterbach L."/>
            <person name="Steele A.D."/>
            <person name="Gui C."/>
            <person name="Meng S."/>
            <person name="Li G."/>
            <person name="Viehrig K."/>
            <person name="Ye F."/>
            <person name="Su P."/>
            <person name="Kiefer A.F."/>
            <person name="Nichols A."/>
            <person name="Cepeda A.J."/>
            <person name="Yan W."/>
            <person name="Fan B."/>
            <person name="Jiang Y."/>
            <person name="Adhikari A."/>
            <person name="Zheng C.-J."/>
            <person name="Schuster L."/>
            <person name="Cowan T.M."/>
            <person name="Smanski M.J."/>
            <person name="Chevrette M.G."/>
            <person name="De Carvalho L.P.S."/>
            <person name="Shen B."/>
        </authorList>
    </citation>
    <scope>NUCLEOTIDE SEQUENCE [LARGE SCALE GENOMIC DNA]</scope>
    <source>
        <strain evidence="2 3">NPDC017990</strain>
    </source>
</reference>
<name>A0ABW7R374_9ACTN</name>
<accession>A0ABW7R374</accession>
<evidence type="ECO:0000313" key="3">
    <source>
        <dbReference type="Proteomes" id="UP001610818"/>
    </source>
</evidence>
<organism evidence="2 3">
    <name type="scientific">Streptomyces longisporoflavus</name>
    <dbReference type="NCBI Taxonomy" id="28044"/>
    <lineage>
        <taxon>Bacteria</taxon>
        <taxon>Bacillati</taxon>
        <taxon>Actinomycetota</taxon>
        <taxon>Actinomycetes</taxon>
        <taxon>Kitasatosporales</taxon>
        <taxon>Streptomycetaceae</taxon>
        <taxon>Streptomyces</taxon>
    </lineage>
</organism>